<accession>A0ABS0IYU2</accession>
<dbReference type="EMBL" id="JADSJP010000060">
    <property type="protein sequence ID" value="MBG2881211.1"/>
    <property type="molecule type" value="Genomic_DNA"/>
</dbReference>
<protein>
    <submittedName>
        <fullName evidence="1">Uncharacterized protein</fullName>
    </submittedName>
</protein>
<proteinExistence type="predicted"/>
<keyword evidence="2" id="KW-1185">Reference proteome</keyword>
<dbReference type="RefSeq" id="WP_196568815.1">
    <property type="nucleotide sequence ID" value="NZ_JADRYY010000051.1"/>
</dbReference>
<sequence length="247" mass="28954">MKKINSIYHIFVNDKKIISSDNLCFLNLSEENDNSSLILLIKQSNFKIDKDIIIKKEDVINISFYINELCIYELNGNLLEHKVNLKKGTPFSLRMKTTDFPPLTISTILKEWADGNEILYWKDNKCKEAKNLWLTSCLYWQQVFPNNKPTSIDVNLNLDSVNNYLDFFCMLGEAFWGRKGYIGRDFHGFDDQLSELKSQANIYIKDEKKLKLFLERISPYGCNYYNTFIDILLKNNCNIITPNKIIK</sequence>
<comment type="caution">
    <text evidence="1">The sequence shown here is derived from an EMBL/GenBank/DDBJ whole genome shotgun (WGS) entry which is preliminary data.</text>
</comment>
<organism evidence="1 2">
    <name type="scientific">Proteus alimentorum</name>
    <dbReference type="NCBI Taxonomy" id="1973495"/>
    <lineage>
        <taxon>Bacteria</taxon>
        <taxon>Pseudomonadati</taxon>
        <taxon>Pseudomonadota</taxon>
        <taxon>Gammaproteobacteria</taxon>
        <taxon>Enterobacterales</taxon>
        <taxon>Morganellaceae</taxon>
        <taxon>Proteus</taxon>
    </lineage>
</organism>
<dbReference type="Proteomes" id="UP000614721">
    <property type="component" value="Unassembled WGS sequence"/>
</dbReference>
<name>A0ABS0IYU2_9GAMM</name>
<evidence type="ECO:0000313" key="2">
    <source>
        <dbReference type="Proteomes" id="UP000614721"/>
    </source>
</evidence>
<gene>
    <name evidence="1" type="ORF">I4902_18355</name>
</gene>
<evidence type="ECO:0000313" key="1">
    <source>
        <dbReference type="EMBL" id="MBG2881211.1"/>
    </source>
</evidence>
<reference evidence="1 2" key="1">
    <citation type="submission" date="2020-11" db="EMBL/GenBank/DDBJ databases">
        <title>Enhanced detection system for hospital associated transmission using whole genome sequencing surveillance.</title>
        <authorList>
            <person name="Harrison L.H."/>
            <person name="Van Tyne D."/>
            <person name="Marsh J.W."/>
            <person name="Griffith M.P."/>
            <person name="Snyder D.J."/>
            <person name="Cooper V.S."/>
            <person name="Mustapha M."/>
        </authorList>
    </citation>
    <scope>NUCLEOTIDE SEQUENCE [LARGE SCALE GENOMIC DNA]</scope>
    <source>
        <strain evidence="1 2">PR00075</strain>
    </source>
</reference>